<dbReference type="RefSeq" id="WP_102068466.1">
    <property type="nucleotide sequence ID" value="NZ_PDNV01000002.1"/>
</dbReference>
<dbReference type="GO" id="GO:0046654">
    <property type="term" value="P:tetrahydrofolate biosynthetic process"/>
    <property type="evidence" value="ECO:0007669"/>
    <property type="project" value="UniProtKB-UniRule"/>
</dbReference>
<dbReference type="PANTHER" id="PTHR36445:SF1">
    <property type="entry name" value="GTP CYCLOHYDROLASE MPTA"/>
    <property type="match status" value="1"/>
</dbReference>
<comment type="catalytic activity">
    <reaction evidence="2">
        <text>GTP + H2O = 7,8-dihydroneopterin 3'-triphosphate + formate + H(+)</text>
        <dbReference type="Rhea" id="RHEA:17473"/>
        <dbReference type="ChEBI" id="CHEBI:15377"/>
        <dbReference type="ChEBI" id="CHEBI:15378"/>
        <dbReference type="ChEBI" id="CHEBI:15740"/>
        <dbReference type="ChEBI" id="CHEBI:37565"/>
        <dbReference type="ChEBI" id="CHEBI:58462"/>
        <dbReference type="EC" id="3.5.4.16"/>
    </reaction>
</comment>
<dbReference type="OrthoDB" id="9774824at2"/>
<feature type="site" description="May be catalytically important" evidence="2">
    <location>
        <position position="168"/>
    </location>
</feature>
<comment type="similarity">
    <text evidence="2">Belongs to the GTP cyclohydrolase IV family.</text>
</comment>
<proteinExistence type="inferred from homology"/>
<comment type="pathway">
    <text evidence="2">Cofactor biosynthesis; 7,8-dihydroneopterin triphosphate biosynthesis; 7,8-dihydroneopterin triphosphate from GTP: step 1/1.</text>
</comment>
<comment type="function">
    <text evidence="2">Converts GTP to 7,8-dihydroneopterin triphosphate.</text>
</comment>
<evidence type="ECO:0000256" key="1">
    <source>
        <dbReference type="ARBA" id="ARBA00022801"/>
    </source>
</evidence>
<evidence type="ECO:0000313" key="3">
    <source>
        <dbReference type="EMBL" id="PLC55142.1"/>
    </source>
</evidence>
<evidence type="ECO:0000313" key="4">
    <source>
        <dbReference type="Proteomes" id="UP000234328"/>
    </source>
</evidence>
<dbReference type="PANTHER" id="PTHR36445">
    <property type="entry name" value="GTP CYCLOHYDROLASE MPTA"/>
    <property type="match status" value="1"/>
</dbReference>
<dbReference type="NCBIfam" id="NF010200">
    <property type="entry name" value="PRK13674.1-1"/>
    <property type="match status" value="1"/>
</dbReference>
<evidence type="ECO:0000256" key="2">
    <source>
        <dbReference type="HAMAP-Rule" id="MF_01527"/>
    </source>
</evidence>
<dbReference type="EMBL" id="PDNV01000002">
    <property type="protein sequence ID" value="PLC55142.1"/>
    <property type="molecule type" value="Genomic_DNA"/>
</dbReference>
<keyword evidence="1 2" id="KW-0378">Hydrolase</keyword>
<comment type="caution">
    <text evidence="3">The sequence shown here is derived from an EMBL/GenBank/DDBJ whole genome shotgun (WGS) entry which is preliminary data.</text>
</comment>
<dbReference type="HAMAP" id="MF_01527_B">
    <property type="entry name" value="GTP_cyclohydrol_B"/>
    <property type="match status" value="1"/>
</dbReference>
<dbReference type="AlphaFoldDB" id="A0A2N4UJE3"/>
<dbReference type="GO" id="GO:0003934">
    <property type="term" value="F:GTP cyclohydrolase I activity"/>
    <property type="evidence" value="ECO:0007669"/>
    <property type="project" value="UniProtKB-UniRule"/>
</dbReference>
<dbReference type="InterPro" id="IPR003801">
    <property type="entry name" value="GTP_cyclohydrolase_FolE2/MptA"/>
</dbReference>
<protein>
    <recommendedName>
        <fullName evidence="2">GTP cyclohydrolase FolE2</fullName>
        <ecNumber evidence="2">3.5.4.16</ecNumber>
    </recommendedName>
</protein>
<dbReference type="InterPro" id="IPR022838">
    <property type="entry name" value="GTP_cyclohydrolase_FolE2"/>
</dbReference>
<sequence>MNIMIDSAVAMPDVQSSVDIRHIAIERVGVRGVRHPMLIAAESGGSLPTVGTWELTVSLPAHEKGTHMSRFVALLEQHRQTPMTPARFCDMAVSMLVLLNSEKGDIAASFPYFMTKVAPVSGVASLMDYEVKWTARVQTAAACGSAAANTVGQAEFELSVLVPVTSLCPCSKAISQYGAHNQRSHITVNAVFADPALVEVDTLIRGIEQQASCELWGLLKRSDEKYVTERAYENPKFVEDLVRDVAVQLQNVAGVQRFRVEAENFESIHNHSAYAVVEG</sequence>
<dbReference type="Pfam" id="PF02649">
    <property type="entry name" value="GCHY-1"/>
    <property type="match status" value="1"/>
</dbReference>
<accession>A0A2N4UJE3</accession>
<dbReference type="Proteomes" id="UP000234328">
    <property type="component" value="Unassembled WGS sequence"/>
</dbReference>
<keyword evidence="4" id="KW-1185">Reference proteome</keyword>
<dbReference type="EC" id="3.5.4.16" evidence="2"/>
<dbReference type="UniPathway" id="UPA00848">
    <property type="reaction ID" value="UER00151"/>
</dbReference>
<dbReference type="Gene3D" id="3.10.270.10">
    <property type="entry name" value="Urate Oxidase"/>
    <property type="match status" value="1"/>
</dbReference>
<organism evidence="3 4">
    <name type="scientific">Pollutimonas nitritireducens</name>
    <dbReference type="NCBI Taxonomy" id="2045209"/>
    <lineage>
        <taxon>Bacteria</taxon>
        <taxon>Pseudomonadati</taxon>
        <taxon>Pseudomonadota</taxon>
        <taxon>Betaproteobacteria</taxon>
        <taxon>Burkholderiales</taxon>
        <taxon>Alcaligenaceae</taxon>
        <taxon>Pollutimonas</taxon>
    </lineage>
</organism>
<reference evidence="3 4" key="1">
    <citation type="submission" date="2017-10" db="EMBL/GenBank/DDBJ databases">
        <title>Two draft genome sequences of Pusillimonas sp. strains isolated from a nitrate- and radionuclide-contaminated groundwater in Russia.</title>
        <authorList>
            <person name="Grouzdev D.S."/>
            <person name="Tourova T.P."/>
            <person name="Goeva M.A."/>
            <person name="Babich T.L."/>
            <person name="Sokolova D.S."/>
            <person name="Abdullin R."/>
            <person name="Poltaraus A.B."/>
            <person name="Toshchakov S.V."/>
            <person name="Nazina T.N."/>
        </authorList>
    </citation>
    <scope>NUCLEOTIDE SEQUENCE [LARGE SCALE GENOMIC DNA]</scope>
    <source>
        <strain evidence="3 4">JR1/69-2-13</strain>
    </source>
</reference>
<gene>
    <name evidence="2" type="primary">folE2</name>
    <name evidence="3" type="ORF">CR155_02710</name>
</gene>
<name>A0A2N4UJE3_9BURK</name>